<dbReference type="OrthoDB" id="2260578at2759"/>
<keyword evidence="5" id="KW-0539">Nucleus</keyword>
<evidence type="ECO:0000256" key="4">
    <source>
        <dbReference type="ARBA" id="ARBA00023163"/>
    </source>
</evidence>
<dbReference type="InterPro" id="IPR050815">
    <property type="entry name" value="TF_fung"/>
</dbReference>
<keyword evidence="2" id="KW-0479">Metal-binding</keyword>
<reference evidence="8" key="1">
    <citation type="submission" date="2013-08" db="EMBL/GenBank/DDBJ databases">
        <title>Gene expansion shapes genome architecture in the human pathogen Lichtheimia corymbifera: an evolutionary genomics analysis in the ancient terrestrial Mucorales (Mucoromycotina).</title>
        <authorList>
            <person name="Schwartze V.U."/>
            <person name="Winter S."/>
            <person name="Shelest E."/>
            <person name="Marcet-Houben M."/>
            <person name="Horn F."/>
            <person name="Wehner S."/>
            <person name="Hoffmann K."/>
            <person name="Riege K."/>
            <person name="Sammeth M."/>
            <person name="Nowrousian M."/>
            <person name="Valiante V."/>
            <person name="Linde J."/>
            <person name="Jacobsen I.D."/>
            <person name="Marz M."/>
            <person name="Brakhage A.A."/>
            <person name="Gabaldon T."/>
            <person name="Bocker S."/>
            <person name="Voigt K."/>
        </authorList>
    </citation>
    <scope>NUCLEOTIDE SEQUENCE [LARGE SCALE GENOMIC DNA]</scope>
    <source>
        <strain evidence="8">FSU 9682</strain>
    </source>
</reference>
<dbReference type="GO" id="GO:0003677">
    <property type="term" value="F:DNA binding"/>
    <property type="evidence" value="ECO:0007669"/>
    <property type="project" value="InterPro"/>
</dbReference>
<feature type="compositionally biased region" description="Low complexity" evidence="6">
    <location>
        <begin position="575"/>
        <end position="591"/>
    </location>
</feature>
<dbReference type="AlphaFoldDB" id="A0A068S611"/>
<feature type="region of interest" description="Disordered" evidence="6">
    <location>
        <begin position="575"/>
        <end position="616"/>
    </location>
</feature>
<evidence type="ECO:0000259" key="7">
    <source>
        <dbReference type="PROSITE" id="PS50048"/>
    </source>
</evidence>
<dbReference type="CDD" id="cd12148">
    <property type="entry name" value="fungal_TF_MHR"/>
    <property type="match status" value="1"/>
</dbReference>
<dbReference type="Pfam" id="PF04082">
    <property type="entry name" value="Fungal_trans"/>
    <property type="match status" value="1"/>
</dbReference>
<dbReference type="Gene3D" id="4.10.240.10">
    <property type="entry name" value="Zn(2)-C6 fungal-type DNA-binding domain"/>
    <property type="match status" value="1"/>
</dbReference>
<dbReference type="VEuPathDB" id="FungiDB:LCOR_08221.1"/>
<evidence type="ECO:0000256" key="6">
    <source>
        <dbReference type="SAM" id="MobiDB-lite"/>
    </source>
</evidence>
<gene>
    <name evidence="8" type="ORF">LCOR_08221.1</name>
</gene>
<protein>
    <recommendedName>
        <fullName evidence="7">Zn(2)-C6 fungal-type domain-containing protein</fullName>
    </recommendedName>
</protein>
<evidence type="ECO:0000256" key="2">
    <source>
        <dbReference type="ARBA" id="ARBA00022723"/>
    </source>
</evidence>
<organism evidence="8 9">
    <name type="scientific">Lichtheimia corymbifera JMRC:FSU:9682</name>
    <dbReference type="NCBI Taxonomy" id="1263082"/>
    <lineage>
        <taxon>Eukaryota</taxon>
        <taxon>Fungi</taxon>
        <taxon>Fungi incertae sedis</taxon>
        <taxon>Mucoromycota</taxon>
        <taxon>Mucoromycotina</taxon>
        <taxon>Mucoromycetes</taxon>
        <taxon>Mucorales</taxon>
        <taxon>Lichtheimiaceae</taxon>
        <taxon>Lichtheimia</taxon>
    </lineage>
</organism>
<dbReference type="PANTHER" id="PTHR47338:SF5">
    <property type="entry name" value="ZN(II)2CYS6 TRANSCRIPTION FACTOR (EUROFUNG)"/>
    <property type="match status" value="1"/>
</dbReference>
<comment type="subcellular location">
    <subcellularLocation>
        <location evidence="1">Nucleus</location>
    </subcellularLocation>
</comment>
<dbReference type="CDD" id="cd00067">
    <property type="entry name" value="GAL4"/>
    <property type="match status" value="1"/>
</dbReference>
<dbReference type="SUPFAM" id="SSF57701">
    <property type="entry name" value="Zn2/Cys6 DNA-binding domain"/>
    <property type="match status" value="1"/>
</dbReference>
<dbReference type="GO" id="GO:0005634">
    <property type="term" value="C:nucleus"/>
    <property type="evidence" value="ECO:0007669"/>
    <property type="project" value="UniProtKB-SubCell"/>
</dbReference>
<accession>A0A068S611</accession>
<keyword evidence="9" id="KW-1185">Reference proteome</keyword>
<dbReference type="PROSITE" id="PS50048">
    <property type="entry name" value="ZN2_CY6_FUNGAL_2"/>
    <property type="match status" value="1"/>
</dbReference>
<dbReference type="Proteomes" id="UP000027586">
    <property type="component" value="Unassembled WGS sequence"/>
</dbReference>
<dbReference type="InterPro" id="IPR007219">
    <property type="entry name" value="XnlR_reg_dom"/>
</dbReference>
<evidence type="ECO:0000313" key="9">
    <source>
        <dbReference type="Proteomes" id="UP000027586"/>
    </source>
</evidence>
<dbReference type="GO" id="GO:0006351">
    <property type="term" value="P:DNA-templated transcription"/>
    <property type="evidence" value="ECO:0007669"/>
    <property type="project" value="InterPro"/>
</dbReference>
<feature type="region of interest" description="Disordered" evidence="6">
    <location>
        <begin position="95"/>
        <end position="119"/>
    </location>
</feature>
<name>A0A068S611_9FUNG</name>
<evidence type="ECO:0000256" key="3">
    <source>
        <dbReference type="ARBA" id="ARBA00023015"/>
    </source>
</evidence>
<proteinExistence type="predicted"/>
<dbReference type="GO" id="GO:0008270">
    <property type="term" value="F:zinc ion binding"/>
    <property type="evidence" value="ECO:0007669"/>
    <property type="project" value="InterPro"/>
</dbReference>
<feature type="region of interest" description="Disordered" evidence="6">
    <location>
        <begin position="685"/>
        <end position="716"/>
    </location>
</feature>
<feature type="compositionally biased region" description="Polar residues" evidence="6">
    <location>
        <begin position="685"/>
        <end position="710"/>
    </location>
</feature>
<sequence length="750" mass="84174">MPRKSTSSTAATSVEQPLRRKVTLACMVCRKKKVKCNGVQPACSRCQTMGLQCQYSDPPKKRGPPKGYVEVINSRARRIESLLSNSGVYRPMMTTNHNNNISNSNNNDNSLTKETTTTTTTAASYNRQQPSNDILKFVADCVPSTYLYQQMNTYSPDSHTPLYDFYPNDDGMMMNMMVNNDDEPAADLMLAWVDSFFTHFNVFFPILARQHFLHQLVHERQGIDPLLRGAVYALGCHFLNPHDRTGRLWYDKCQALMLSTNIHMSHDVPSLPTVQALVILCWHSYLLGDLRQCYTIRQHLAHATSALAMVQGHTNKNTTVEQELVRRAIWVAHVVNQWLSVCAGDQVVFGSIDGCPLPKLEDCQLHAIDCRILQPPIVDAAPTVESAFQIAVFSEMVKLASIVQRATTFQSVNKTEIAEWLFNLPPYLDCSIHPDTNRSTTEAPSPVARIFHMLYHTVLIVLNQPDIDTNVEARSICSTSANTIIHLAEQMTANSPDQSIYLYNVFGLSITLAATIHLHLARSFDPRIQCPAKINLGKSMHVIRNANPTTMSHLPALLEQHVASRYAIYIGQENNSQQKNDGQQQQKQTTSAAFDTPDDVNQSHCRSFKRPADEMEEDNSLLNYHLRQGKRPCVFDFNSWLPPEQEQQQQQHAIVTPGSSTSTLDDTASLIDFFSIRGWEQQHTSTFSIDSTSPSLSPQPDTTPSPTATCFSPDDSPPLLSMNQLHGLIKQENNDLLLLDNIYLPVTDLM</sequence>
<dbReference type="EMBL" id="CBTN010000044">
    <property type="protein sequence ID" value="CDH57257.1"/>
    <property type="molecule type" value="Genomic_DNA"/>
</dbReference>
<keyword evidence="4" id="KW-0804">Transcription</keyword>
<dbReference type="InterPro" id="IPR001138">
    <property type="entry name" value="Zn2Cys6_DnaBD"/>
</dbReference>
<evidence type="ECO:0000256" key="5">
    <source>
        <dbReference type="ARBA" id="ARBA00023242"/>
    </source>
</evidence>
<dbReference type="Pfam" id="PF00172">
    <property type="entry name" value="Zn_clus"/>
    <property type="match status" value="1"/>
</dbReference>
<evidence type="ECO:0000256" key="1">
    <source>
        <dbReference type="ARBA" id="ARBA00004123"/>
    </source>
</evidence>
<dbReference type="PROSITE" id="PS00463">
    <property type="entry name" value="ZN2_CY6_FUNGAL_1"/>
    <property type="match status" value="1"/>
</dbReference>
<keyword evidence="3" id="KW-0805">Transcription regulation</keyword>
<dbReference type="SMART" id="SM00066">
    <property type="entry name" value="GAL4"/>
    <property type="match status" value="1"/>
</dbReference>
<dbReference type="InterPro" id="IPR036864">
    <property type="entry name" value="Zn2-C6_fun-type_DNA-bd_sf"/>
</dbReference>
<dbReference type="GO" id="GO:0000981">
    <property type="term" value="F:DNA-binding transcription factor activity, RNA polymerase II-specific"/>
    <property type="evidence" value="ECO:0007669"/>
    <property type="project" value="InterPro"/>
</dbReference>
<feature type="domain" description="Zn(2)-C6 fungal-type" evidence="7">
    <location>
        <begin position="25"/>
        <end position="55"/>
    </location>
</feature>
<dbReference type="PANTHER" id="PTHR47338">
    <property type="entry name" value="ZN(II)2CYS6 TRANSCRIPTION FACTOR (EUROFUNG)-RELATED"/>
    <property type="match status" value="1"/>
</dbReference>
<feature type="compositionally biased region" description="Low complexity" evidence="6">
    <location>
        <begin position="96"/>
        <end position="119"/>
    </location>
</feature>
<dbReference type="STRING" id="1263082.A0A068S611"/>
<evidence type="ECO:0000313" key="8">
    <source>
        <dbReference type="EMBL" id="CDH57257.1"/>
    </source>
</evidence>
<comment type="caution">
    <text evidence="8">The sequence shown here is derived from an EMBL/GenBank/DDBJ whole genome shotgun (WGS) entry which is preliminary data.</text>
</comment>